<dbReference type="SUPFAM" id="SSF56935">
    <property type="entry name" value="Porins"/>
    <property type="match status" value="1"/>
</dbReference>
<evidence type="ECO:0000256" key="9">
    <source>
        <dbReference type="ARBA" id="ARBA00023237"/>
    </source>
</evidence>
<evidence type="ECO:0000256" key="1">
    <source>
        <dbReference type="ARBA" id="ARBA00004571"/>
    </source>
</evidence>
<evidence type="ECO:0000256" key="8">
    <source>
        <dbReference type="ARBA" id="ARBA00023170"/>
    </source>
</evidence>
<dbReference type="Pfam" id="PF00593">
    <property type="entry name" value="TonB_dep_Rec_b-barrel"/>
    <property type="match status" value="1"/>
</dbReference>
<evidence type="ECO:0000256" key="4">
    <source>
        <dbReference type="ARBA" id="ARBA00022692"/>
    </source>
</evidence>
<sequence>MDSRVYNTNFREANGALSLGYLLKKGIVSLNGTFYHNLQGIPDGSRDSLSRKFTEQIYEGEKDDINTRPIVPSSLLNSYKLSPLHQVIKHYRVYGKLFKDVNGGDINATIAFLQNNRTEYSHPTMTSLPGMNVRLQTLNYDFKYDKFQLFPDVRLSLGANGMYQVNKNLTATDFPIPDYRLADGGIFAFAKWTKNRWTISGGLRWDLRHIEWNDFYVIQDGVTGFERQAAYDERDGATLQFDHFSKNFTGISTSIGTTYQAGDHWDFKFNIARGYRVPNMTELASNGLDPGANIVYLGNREFKPEFSLQQDLGVIARYRDWDMDFSFFNNNISNYIYLSLMTDDTGMPIVDPQGNRTYQYQQSKGQLYGMEAFVSVHPEVLNGLYWNNSFSVVYGFNRKESFKNKGIDGEYLPLIPPARLASLLRFEIPISKNGWLKSITPQYDIDFNATQSRFLGLNNTETKTGGYTLHNFGIFTDWRGAKEKSFSLVLMVQNLFDKAYQSNMSRLKYLEYYSASPGGHSGIYNMGRNITVKLLYPF</sequence>
<comment type="caution">
    <text evidence="12">The sequence shown here is derived from an EMBL/GenBank/DDBJ whole genome shotgun (WGS) entry which is preliminary data.</text>
</comment>
<accession>A0A2W5ESF0</accession>
<dbReference type="Proteomes" id="UP000249645">
    <property type="component" value="Unassembled WGS sequence"/>
</dbReference>
<evidence type="ECO:0000256" key="10">
    <source>
        <dbReference type="PROSITE-ProRule" id="PRU01360"/>
    </source>
</evidence>
<dbReference type="InterPro" id="IPR039426">
    <property type="entry name" value="TonB-dep_rcpt-like"/>
</dbReference>
<evidence type="ECO:0000256" key="2">
    <source>
        <dbReference type="ARBA" id="ARBA00022448"/>
    </source>
</evidence>
<dbReference type="InterPro" id="IPR036942">
    <property type="entry name" value="Beta-barrel_TonB_sf"/>
</dbReference>
<keyword evidence="4 10" id="KW-0812">Transmembrane</keyword>
<dbReference type="PANTHER" id="PTHR30069:SF29">
    <property type="entry name" value="HEMOGLOBIN AND HEMOGLOBIN-HAPTOGLOBIN-BINDING PROTEIN 1-RELATED"/>
    <property type="match status" value="1"/>
</dbReference>
<evidence type="ECO:0000256" key="6">
    <source>
        <dbReference type="ARBA" id="ARBA00023077"/>
    </source>
</evidence>
<keyword evidence="6" id="KW-0798">TonB box</keyword>
<keyword evidence="5" id="KW-0732">Signal</keyword>
<keyword evidence="9 10" id="KW-0998">Cell outer membrane</keyword>
<keyword evidence="8 12" id="KW-0675">Receptor</keyword>
<dbReference type="GO" id="GO:0009279">
    <property type="term" value="C:cell outer membrane"/>
    <property type="evidence" value="ECO:0007669"/>
    <property type="project" value="UniProtKB-SubCell"/>
</dbReference>
<dbReference type="PANTHER" id="PTHR30069">
    <property type="entry name" value="TONB-DEPENDENT OUTER MEMBRANE RECEPTOR"/>
    <property type="match status" value="1"/>
</dbReference>
<proteinExistence type="inferred from homology"/>
<dbReference type="Gene3D" id="2.40.170.20">
    <property type="entry name" value="TonB-dependent receptor, beta-barrel domain"/>
    <property type="match status" value="1"/>
</dbReference>
<protein>
    <submittedName>
        <fullName evidence="12">TonB-dependent receptor</fullName>
    </submittedName>
</protein>
<dbReference type="InterPro" id="IPR000531">
    <property type="entry name" value="Beta-barrel_TonB"/>
</dbReference>
<keyword evidence="7 10" id="KW-0472">Membrane</keyword>
<organism evidence="12 13">
    <name type="scientific">Pseudopedobacter saltans</name>
    <dbReference type="NCBI Taxonomy" id="151895"/>
    <lineage>
        <taxon>Bacteria</taxon>
        <taxon>Pseudomonadati</taxon>
        <taxon>Bacteroidota</taxon>
        <taxon>Sphingobacteriia</taxon>
        <taxon>Sphingobacteriales</taxon>
        <taxon>Sphingobacteriaceae</taxon>
        <taxon>Pseudopedobacter</taxon>
    </lineage>
</organism>
<keyword evidence="2 10" id="KW-0813">Transport</keyword>
<evidence type="ECO:0000313" key="12">
    <source>
        <dbReference type="EMBL" id="PZP46278.1"/>
    </source>
</evidence>
<dbReference type="EMBL" id="QFOI01000231">
    <property type="protein sequence ID" value="PZP46278.1"/>
    <property type="molecule type" value="Genomic_DNA"/>
</dbReference>
<evidence type="ECO:0000259" key="11">
    <source>
        <dbReference type="Pfam" id="PF00593"/>
    </source>
</evidence>
<evidence type="ECO:0000313" key="13">
    <source>
        <dbReference type="Proteomes" id="UP000249645"/>
    </source>
</evidence>
<name>A0A2W5ESF0_9SPHI</name>
<evidence type="ECO:0000256" key="7">
    <source>
        <dbReference type="ARBA" id="ARBA00023136"/>
    </source>
</evidence>
<dbReference type="GO" id="GO:0015344">
    <property type="term" value="F:siderophore uptake transmembrane transporter activity"/>
    <property type="evidence" value="ECO:0007669"/>
    <property type="project" value="TreeGrafter"/>
</dbReference>
<comment type="similarity">
    <text evidence="10">Belongs to the TonB-dependent receptor family.</text>
</comment>
<dbReference type="GO" id="GO:0044718">
    <property type="term" value="P:siderophore transmembrane transport"/>
    <property type="evidence" value="ECO:0007669"/>
    <property type="project" value="TreeGrafter"/>
</dbReference>
<evidence type="ECO:0000256" key="5">
    <source>
        <dbReference type="ARBA" id="ARBA00022729"/>
    </source>
</evidence>
<dbReference type="AlphaFoldDB" id="A0A2W5ESF0"/>
<reference evidence="12 13" key="1">
    <citation type="submission" date="2017-11" db="EMBL/GenBank/DDBJ databases">
        <title>Infants hospitalized years apart are colonized by the same room-sourced microbial strains.</title>
        <authorList>
            <person name="Brooks B."/>
            <person name="Olm M.R."/>
            <person name="Firek B.A."/>
            <person name="Baker R."/>
            <person name="Thomas B.C."/>
            <person name="Morowitz M.J."/>
            <person name="Banfield J.F."/>
        </authorList>
    </citation>
    <scope>NUCLEOTIDE SEQUENCE [LARGE SCALE GENOMIC DNA]</scope>
    <source>
        <strain evidence="12">S2_009_000_R2_76</strain>
    </source>
</reference>
<keyword evidence="3 10" id="KW-1134">Transmembrane beta strand</keyword>
<gene>
    <name evidence="12" type="ORF">DI598_12320</name>
</gene>
<comment type="subcellular location">
    <subcellularLocation>
        <location evidence="1 10">Cell outer membrane</location>
        <topology evidence="1 10">Multi-pass membrane protein</topology>
    </subcellularLocation>
</comment>
<feature type="domain" description="TonB-dependent receptor-like beta-barrel" evidence="11">
    <location>
        <begin position="127"/>
        <end position="495"/>
    </location>
</feature>
<dbReference type="PROSITE" id="PS52016">
    <property type="entry name" value="TONB_DEPENDENT_REC_3"/>
    <property type="match status" value="1"/>
</dbReference>
<evidence type="ECO:0000256" key="3">
    <source>
        <dbReference type="ARBA" id="ARBA00022452"/>
    </source>
</evidence>